<protein>
    <submittedName>
        <fullName evidence="1">Calcium-binding protein</fullName>
    </submittedName>
</protein>
<dbReference type="Pfam" id="PF11535">
    <property type="entry name" value="Calci_bind_CcbP"/>
    <property type="match status" value="1"/>
</dbReference>
<dbReference type="Gene3D" id="6.10.140.400">
    <property type="match status" value="1"/>
</dbReference>
<sequence>MEIIVDAYGPEEQAMGWYCYLEEKLSFPFRAKCIAERRISPLREGDKVEVTGMATESDCEHEMFVLPQWEGRALGVPLSQLKSIGVEPATKQAIEDWHYCVQQGYEF</sequence>
<dbReference type="Proteomes" id="UP001197609">
    <property type="component" value="Unassembled WGS sequence"/>
</dbReference>
<name>A0AAJ1EU94_9BACT</name>
<accession>A0AAJ1EU94</accession>
<comment type="caution">
    <text evidence="1">The sequence shown here is derived from an EMBL/GenBank/DDBJ whole genome shotgun (WGS) entry which is preliminary data.</text>
</comment>
<reference evidence="1 2" key="1">
    <citation type="journal article" date="2021" name="bioRxiv">
        <title>Unraveling nitrogen, sulfur and carbon metabolic pathways and microbial community transcriptional responses to substrate deprivation and toxicity stresses in a bioreactor mimicking anoxic brackish coastal sediment conditions.</title>
        <authorList>
            <person name="Martins P.D."/>
            <person name="Echeveste M.J."/>
            <person name="Arshad A."/>
            <person name="Kurth J."/>
            <person name="Ouboter H."/>
            <person name="Jetten M.S.M."/>
            <person name="Welte C.U."/>
        </authorList>
    </citation>
    <scope>NUCLEOTIDE SEQUENCE [LARGE SCALE GENOMIC DNA]</scope>
    <source>
        <strain evidence="1">MAG_38</strain>
    </source>
</reference>
<proteinExistence type="predicted"/>
<dbReference type="InterPro" id="IPR043067">
    <property type="entry name" value="CcbP_b-brl"/>
</dbReference>
<evidence type="ECO:0000313" key="2">
    <source>
        <dbReference type="Proteomes" id="UP001197609"/>
    </source>
</evidence>
<dbReference type="AlphaFoldDB" id="A0AAJ1EU94"/>
<organism evidence="1 2">
    <name type="scientific">Candidatus Methylomirabilis tolerans</name>
    <dbReference type="NCBI Taxonomy" id="3123416"/>
    <lineage>
        <taxon>Bacteria</taxon>
        <taxon>Candidatus Methylomirabilota</taxon>
        <taxon>Candidatus Methylomirabilia</taxon>
        <taxon>Candidatus Methylomirabilales</taxon>
        <taxon>Candidatus Methylomirabilaceae</taxon>
        <taxon>Candidatus Methylomirabilis</taxon>
    </lineage>
</organism>
<gene>
    <name evidence="1" type="ORF">K8G79_12745</name>
</gene>
<dbReference type="Gene3D" id="2.30.30.530">
    <property type="entry name" value="Calcium binding protein CcbP, beta-barrel domain"/>
    <property type="match status" value="1"/>
</dbReference>
<evidence type="ECO:0000313" key="1">
    <source>
        <dbReference type="EMBL" id="MBZ0160979.1"/>
    </source>
</evidence>
<dbReference type="EMBL" id="JAIOIU010000162">
    <property type="protein sequence ID" value="MBZ0160979.1"/>
    <property type="molecule type" value="Genomic_DNA"/>
</dbReference>
<dbReference type="InterPro" id="IPR020994">
    <property type="entry name" value="Uncharacterised_Ca-bd_CcbP"/>
</dbReference>